<dbReference type="Pfam" id="PF02902">
    <property type="entry name" value="Peptidase_C48"/>
    <property type="match status" value="1"/>
</dbReference>
<feature type="region of interest" description="Disordered" evidence="4">
    <location>
        <begin position="1"/>
        <end position="36"/>
    </location>
</feature>
<dbReference type="PROSITE" id="PS50600">
    <property type="entry name" value="ULP_PROTEASE"/>
    <property type="match status" value="1"/>
</dbReference>
<dbReference type="SUPFAM" id="SSF54001">
    <property type="entry name" value="Cysteine proteinases"/>
    <property type="match status" value="1"/>
</dbReference>
<proteinExistence type="inferred from homology"/>
<feature type="domain" description="Ubiquitin-like protease family profile" evidence="5">
    <location>
        <begin position="118"/>
        <end position="322"/>
    </location>
</feature>
<protein>
    <recommendedName>
        <fullName evidence="5">Ubiquitin-like protease family profile domain-containing protein</fullName>
    </recommendedName>
</protein>
<keyword evidence="3" id="KW-0378">Hydrolase</keyword>
<accession>A0AAD9ZUB9</accession>
<name>A0AAD9ZUB9_9ROSI</name>
<dbReference type="EMBL" id="JANJYJ010000008">
    <property type="protein sequence ID" value="KAK3193179.1"/>
    <property type="molecule type" value="Genomic_DNA"/>
</dbReference>
<reference evidence="6" key="1">
    <citation type="journal article" date="2023" name="Plant J.">
        <title>Genome sequences and population genomics provide insights into the demographic history, inbreeding, and mutation load of two 'living fossil' tree species of Dipteronia.</title>
        <authorList>
            <person name="Feng Y."/>
            <person name="Comes H.P."/>
            <person name="Chen J."/>
            <person name="Zhu S."/>
            <person name="Lu R."/>
            <person name="Zhang X."/>
            <person name="Li P."/>
            <person name="Qiu J."/>
            <person name="Olsen K.M."/>
            <person name="Qiu Y."/>
        </authorList>
    </citation>
    <scope>NUCLEOTIDE SEQUENCE</scope>
    <source>
        <strain evidence="6">NBL</strain>
    </source>
</reference>
<comment type="caution">
    <text evidence="6">The sequence shown here is derived from an EMBL/GenBank/DDBJ whole genome shotgun (WGS) entry which is preliminary data.</text>
</comment>
<evidence type="ECO:0000313" key="7">
    <source>
        <dbReference type="Proteomes" id="UP001281410"/>
    </source>
</evidence>
<dbReference type="GO" id="GO:0006508">
    <property type="term" value="P:proteolysis"/>
    <property type="evidence" value="ECO:0007669"/>
    <property type="project" value="UniProtKB-KW"/>
</dbReference>
<evidence type="ECO:0000256" key="3">
    <source>
        <dbReference type="ARBA" id="ARBA00022801"/>
    </source>
</evidence>
<comment type="similarity">
    <text evidence="1">Belongs to the peptidase C48 family.</text>
</comment>
<evidence type="ECO:0000259" key="5">
    <source>
        <dbReference type="PROSITE" id="PS50600"/>
    </source>
</evidence>
<organism evidence="6 7">
    <name type="scientific">Dipteronia sinensis</name>
    <dbReference type="NCBI Taxonomy" id="43782"/>
    <lineage>
        <taxon>Eukaryota</taxon>
        <taxon>Viridiplantae</taxon>
        <taxon>Streptophyta</taxon>
        <taxon>Embryophyta</taxon>
        <taxon>Tracheophyta</taxon>
        <taxon>Spermatophyta</taxon>
        <taxon>Magnoliopsida</taxon>
        <taxon>eudicotyledons</taxon>
        <taxon>Gunneridae</taxon>
        <taxon>Pentapetalae</taxon>
        <taxon>rosids</taxon>
        <taxon>malvids</taxon>
        <taxon>Sapindales</taxon>
        <taxon>Sapindaceae</taxon>
        <taxon>Hippocastanoideae</taxon>
        <taxon>Acereae</taxon>
        <taxon>Dipteronia</taxon>
    </lineage>
</organism>
<dbReference type="Gene3D" id="3.40.395.10">
    <property type="entry name" value="Adenoviral Proteinase, Chain A"/>
    <property type="match status" value="1"/>
</dbReference>
<keyword evidence="7" id="KW-1185">Reference proteome</keyword>
<gene>
    <name evidence="6" type="ORF">Dsin_024489</name>
</gene>
<evidence type="ECO:0000313" key="6">
    <source>
        <dbReference type="EMBL" id="KAK3193179.1"/>
    </source>
</evidence>
<dbReference type="Proteomes" id="UP001281410">
    <property type="component" value="Unassembled WGS sequence"/>
</dbReference>
<evidence type="ECO:0000256" key="1">
    <source>
        <dbReference type="ARBA" id="ARBA00005234"/>
    </source>
</evidence>
<keyword evidence="2" id="KW-0645">Protease</keyword>
<evidence type="ECO:0000256" key="2">
    <source>
        <dbReference type="ARBA" id="ARBA00022670"/>
    </source>
</evidence>
<sequence length="357" mass="41527">MAQQTSEVQDHPLVAQQTPEVLDPPLVAQPTPEVQDPQLIAQKGQDTLASTSMEERPVRLRKRGWQLTTPYTDPCKPKRARSVAHKFKPNELVAAEMLAEYVTFKEDPTGRRDVDVKVIVDVPWFVQFESNNTVLEDTIVRKRQRMFPEVYQQNVNIIDPYLYFYMLIWWEQLMPAGTTDKPFLEWPVISYKWTKEQLAWARGNKDDGCRPWKEVDTLLIPMNVGGGHWLMASVELTLRSIRLYDPWQQEVQYEIRNQQVACLRYSLPLMLNQIGFYKKRRGKNTTMSPEPFHMVVVSKHNIPQQKTGGNCGAHTLALIEHIVAKRKKFNWTDDQMPQMRQKMAVEVFSNSSIVEDQ</sequence>
<dbReference type="AlphaFoldDB" id="A0AAD9ZUB9"/>
<dbReference type="InterPro" id="IPR003653">
    <property type="entry name" value="Peptidase_C48_C"/>
</dbReference>
<dbReference type="InterPro" id="IPR038765">
    <property type="entry name" value="Papain-like_cys_pep_sf"/>
</dbReference>
<evidence type="ECO:0000256" key="4">
    <source>
        <dbReference type="SAM" id="MobiDB-lite"/>
    </source>
</evidence>
<dbReference type="GO" id="GO:0008234">
    <property type="term" value="F:cysteine-type peptidase activity"/>
    <property type="evidence" value="ECO:0007669"/>
    <property type="project" value="InterPro"/>
</dbReference>